<dbReference type="Proteomes" id="UP001322138">
    <property type="component" value="Unassembled WGS sequence"/>
</dbReference>
<name>A0ABR0FQP0_9PEZI</name>
<comment type="caution">
    <text evidence="1">The sequence shown here is derived from an EMBL/GenBank/DDBJ whole genome shotgun (WGS) entry which is preliminary data.</text>
</comment>
<sequence>MSYPPSSLCDISDNLIQNPAQVPPQGQLDVSDCFQEPPELRSGNRRHGLALNIGWLDCCVPFLTNDNSPRLDRIDLSKHQDRFVVKSPQHLASRSFCKDSTFGSNF</sequence>
<dbReference type="GeneID" id="87891509"/>
<evidence type="ECO:0000313" key="2">
    <source>
        <dbReference type="Proteomes" id="UP001322138"/>
    </source>
</evidence>
<dbReference type="RefSeq" id="XP_062735254.1">
    <property type="nucleotide sequence ID" value="XM_062872360.1"/>
</dbReference>
<dbReference type="EMBL" id="JAFFGZ010000004">
    <property type="protein sequence ID" value="KAK4646278.1"/>
    <property type="molecule type" value="Genomic_DNA"/>
</dbReference>
<accession>A0ABR0FQP0</accession>
<gene>
    <name evidence="1" type="ORF">QC761_0041150</name>
</gene>
<evidence type="ECO:0000313" key="1">
    <source>
        <dbReference type="EMBL" id="KAK4646278.1"/>
    </source>
</evidence>
<proteinExistence type="predicted"/>
<keyword evidence="2" id="KW-1185">Reference proteome</keyword>
<protein>
    <submittedName>
        <fullName evidence="1">Uncharacterized protein</fullName>
    </submittedName>
</protein>
<organism evidence="1 2">
    <name type="scientific">Podospora bellae-mahoneyi</name>
    <dbReference type="NCBI Taxonomy" id="2093777"/>
    <lineage>
        <taxon>Eukaryota</taxon>
        <taxon>Fungi</taxon>
        <taxon>Dikarya</taxon>
        <taxon>Ascomycota</taxon>
        <taxon>Pezizomycotina</taxon>
        <taxon>Sordariomycetes</taxon>
        <taxon>Sordariomycetidae</taxon>
        <taxon>Sordariales</taxon>
        <taxon>Podosporaceae</taxon>
        <taxon>Podospora</taxon>
    </lineage>
</organism>
<reference evidence="1 2" key="1">
    <citation type="journal article" date="2023" name="bioRxiv">
        <title>High-quality genome assemblies of four members of thePodospora anserinaspecies complex.</title>
        <authorList>
            <person name="Ament-Velasquez S.L."/>
            <person name="Vogan A.A."/>
            <person name="Wallerman O."/>
            <person name="Hartmann F."/>
            <person name="Gautier V."/>
            <person name="Silar P."/>
            <person name="Giraud T."/>
            <person name="Johannesson H."/>
        </authorList>
    </citation>
    <scope>NUCLEOTIDE SEQUENCE [LARGE SCALE GENOMIC DNA]</scope>
    <source>
        <strain evidence="1 2">CBS 112042</strain>
    </source>
</reference>